<sequence length="130" mass="15157">MSRKLSLFIGLLIGVAFLAGCYEEFFMSRRSYFHGAVIAEYKRQSSVRGTNDYLIFRFYERGTYEITFSARGEGDRSQYKVPQDITEVIEVAPREIIVERQILPEFLRITITKDGKLESHNFFPEVVEVQ</sequence>
<gene>
    <name evidence="1" type="ORF">UU38_C0003G0049</name>
</gene>
<comment type="caution">
    <text evidence="1">The sequence shown here is derived from an EMBL/GenBank/DDBJ whole genome shotgun (WGS) entry which is preliminary data.</text>
</comment>
<reference evidence="1 2" key="1">
    <citation type="journal article" date="2015" name="Nature">
        <title>rRNA introns, odd ribosomes, and small enigmatic genomes across a large radiation of phyla.</title>
        <authorList>
            <person name="Brown C.T."/>
            <person name="Hug L.A."/>
            <person name="Thomas B.C."/>
            <person name="Sharon I."/>
            <person name="Castelle C.J."/>
            <person name="Singh A."/>
            <person name="Wilkins M.J."/>
            <person name="Williams K.H."/>
            <person name="Banfield J.F."/>
        </authorList>
    </citation>
    <scope>NUCLEOTIDE SEQUENCE [LARGE SCALE GENOMIC DNA]</scope>
</reference>
<evidence type="ECO:0000313" key="2">
    <source>
        <dbReference type="Proteomes" id="UP000033918"/>
    </source>
</evidence>
<dbReference type="Proteomes" id="UP000033918">
    <property type="component" value="Unassembled WGS sequence"/>
</dbReference>
<dbReference type="EMBL" id="LCAK01000003">
    <property type="protein sequence ID" value="KKR88798.1"/>
    <property type="molecule type" value="Genomic_DNA"/>
</dbReference>
<proteinExistence type="predicted"/>
<accession>A0A0G0UJ05</accession>
<protein>
    <submittedName>
        <fullName evidence="1">Uncharacterized protein</fullName>
    </submittedName>
</protein>
<name>A0A0G0UJ05_9BACT</name>
<evidence type="ECO:0000313" key="1">
    <source>
        <dbReference type="EMBL" id="KKR88798.1"/>
    </source>
</evidence>
<dbReference type="AlphaFoldDB" id="A0A0G0UJ05"/>
<organism evidence="1 2">
    <name type="scientific">Candidatus Wolfebacteria bacterium GW2011_GWB1_41_12</name>
    <dbReference type="NCBI Taxonomy" id="1619006"/>
    <lineage>
        <taxon>Bacteria</taxon>
        <taxon>Candidatus Wolfeibacteriota</taxon>
    </lineage>
</organism>
<dbReference type="PROSITE" id="PS51257">
    <property type="entry name" value="PROKAR_LIPOPROTEIN"/>
    <property type="match status" value="1"/>
</dbReference>